<dbReference type="EMBL" id="MTZU01000067">
    <property type="protein sequence ID" value="PCE30264.1"/>
    <property type="molecule type" value="Genomic_DNA"/>
</dbReference>
<evidence type="ECO:0000313" key="2">
    <source>
        <dbReference type="Proteomes" id="UP000217994"/>
    </source>
</evidence>
<name>A0A2A4FCD6_9BURK</name>
<proteinExistence type="predicted"/>
<dbReference type="Proteomes" id="UP000217994">
    <property type="component" value="Unassembled WGS sequence"/>
</dbReference>
<reference evidence="1 2" key="1">
    <citation type="submission" date="2017-01" db="EMBL/GenBank/DDBJ databases">
        <title>Whole-Genome Shotgun Sequencing of Two beta-Proteobacterial Species in Search of the Bulgecin Biosynthetic Cluster.</title>
        <authorList>
            <person name="Horsman M.E."/>
            <person name="Marous D.R."/>
            <person name="Li R."/>
            <person name="Oliver R.A."/>
            <person name="Byun B."/>
            <person name="Emrich S.J."/>
            <person name="Boggess B."/>
            <person name="Townsend C.A."/>
            <person name="Mobashery S."/>
        </authorList>
    </citation>
    <scope>NUCLEOTIDE SEQUENCE [LARGE SCALE GENOMIC DNA]</scope>
    <source>
        <strain evidence="1 2">ATCC 31433</strain>
    </source>
</reference>
<dbReference type="AlphaFoldDB" id="A0A2A4FCD6"/>
<protein>
    <submittedName>
        <fullName evidence="1">Uncharacterized protein</fullName>
    </submittedName>
</protein>
<organism evidence="1 2">
    <name type="scientific">Burkholderia ubonensis subsp. mesacidophila</name>
    <dbReference type="NCBI Taxonomy" id="265293"/>
    <lineage>
        <taxon>Bacteria</taxon>
        <taxon>Pseudomonadati</taxon>
        <taxon>Pseudomonadota</taxon>
        <taxon>Betaproteobacteria</taxon>
        <taxon>Burkholderiales</taxon>
        <taxon>Burkholderiaceae</taxon>
        <taxon>Burkholderia</taxon>
        <taxon>Burkholderia cepacia complex</taxon>
    </lineage>
</organism>
<evidence type="ECO:0000313" key="1">
    <source>
        <dbReference type="EMBL" id="PCE30264.1"/>
    </source>
</evidence>
<sequence>METDPHAHISFEYVTNLEGVKLGYGAGFAKYSALHCESGVADGCGVTCGVQVGWVQLEPLHEDGKTIS</sequence>
<accession>A0A2A4FCD6</accession>
<gene>
    <name evidence="1" type="ORF">BZL54_21480</name>
</gene>
<comment type="caution">
    <text evidence="1">The sequence shown here is derived from an EMBL/GenBank/DDBJ whole genome shotgun (WGS) entry which is preliminary data.</text>
</comment>